<gene>
    <name evidence="1" type="ORF">VO64_3484</name>
</gene>
<evidence type="ECO:0000313" key="2">
    <source>
        <dbReference type="Proteomes" id="UP000033099"/>
    </source>
</evidence>
<reference evidence="1 2" key="1">
    <citation type="journal article" date="2015" name="Genome Announc.">
        <title>Complete Genome Sequence of Biocontrol Strain Pseudomonas fluorescens LBUM223.</title>
        <authorList>
            <person name="Roquigny R."/>
            <person name="Arseneault T."/>
            <person name="Gadkar V.J."/>
            <person name="Novinscak A."/>
            <person name="Joly D.L."/>
            <person name="Filion M."/>
        </authorList>
    </citation>
    <scope>NUCLEOTIDE SEQUENCE [LARGE SCALE GENOMIC DNA]</scope>
    <source>
        <strain evidence="1 2">LBUM223</strain>
    </source>
</reference>
<dbReference type="EMBL" id="CP011117">
    <property type="protein sequence ID" value="AKA84030.1"/>
    <property type="molecule type" value="Genomic_DNA"/>
</dbReference>
<sequence length="45" mass="5095">MTPQAEKCFNAQRFFPLLSAARVDPSLAMHAPTRNSFFSLEIQKP</sequence>
<protein>
    <submittedName>
        <fullName evidence="1">Uncharacterized protein</fullName>
    </submittedName>
</protein>
<proteinExistence type="predicted"/>
<dbReference type="KEGG" id="pfb:VO64_3484"/>
<name>A0AAU8TNQ3_9PSED</name>
<dbReference type="AlphaFoldDB" id="A0AAU8TNQ3"/>
<evidence type="ECO:0000313" key="1">
    <source>
        <dbReference type="EMBL" id="AKA84030.1"/>
    </source>
</evidence>
<accession>A0AAU8TNQ3</accession>
<organism evidence="1 2">
    <name type="scientific">Pseudomonas synxantha</name>
    <dbReference type="NCBI Taxonomy" id="47883"/>
    <lineage>
        <taxon>Bacteria</taxon>
        <taxon>Pseudomonadati</taxon>
        <taxon>Pseudomonadota</taxon>
        <taxon>Gammaproteobacteria</taxon>
        <taxon>Pseudomonadales</taxon>
        <taxon>Pseudomonadaceae</taxon>
        <taxon>Pseudomonas</taxon>
    </lineage>
</organism>
<dbReference type="Proteomes" id="UP000033099">
    <property type="component" value="Chromosome"/>
</dbReference>